<dbReference type="STRING" id="521045.Kole_1149"/>
<reference evidence="5 6" key="1">
    <citation type="submission" date="2009-06" db="EMBL/GenBank/DDBJ databases">
        <title>Complete sequence of Thermotogales bacterium TBF 19.5.1.</title>
        <authorList>
            <consortium name="US DOE Joint Genome Institute"/>
            <person name="Lucas S."/>
            <person name="Copeland A."/>
            <person name="Lapidus A."/>
            <person name="Glavina del Rio T."/>
            <person name="Tice H."/>
            <person name="Bruce D."/>
            <person name="Goodwin L."/>
            <person name="Pitluck S."/>
            <person name="Chertkov O."/>
            <person name="Brettin T."/>
            <person name="Detter J.C."/>
            <person name="Han C."/>
            <person name="Schmutz J."/>
            <person name="Larimer F."/>
            <person name="Land M."/>
            <person name="Hauser L."/>
            <person name="Kyrpides N."/>
            <person name="Ovchinnikova G."/>
            <person name="Noll K."/>
        </authorList>
    </citation>
    <scope>NUCLEOTIDE SEQUENCE [LARGE SCALE GENOMIC DNA]</scope>
    <source>
        <strain evidence="6">ATCC BAA-1733 / DSM 21960 / TBF 19.5.1</strain>
    </source>
</reference>
<evidence type="ECO:0000256" key="1">
    <source>
        <dbReference type="ARBA" id="ARBA00022448"/>
    </source>
</evidence>
<dbReference type="PROSITE" id="PS50893">
    <property type="entry name" value="ABC_TRANSPORTER_2"/>
    <property type="match status" value="1"/>
</dbReference>
<proteinExistence type="predicted"/>
<dbReference type="RefSeq" id="WP_015868508.1">
    <property type="nucleotide sequence ID" value="NC_012785.1"/>
</dbReference>
<keyword evidence="3" id="KW-0067">ATP-binding</keyword>
<feature type="domain" description="ABC transporter" evidence="4">
    <location>
        <begin position="7"/>
        <end position="243"/>
    </location>
</feature>
<organism evidence="5 6">
    <name type="scientific">Kosmotoga olearia (strain ATCC BAA-1733 / DSM 21960 / TBF 19.5.1)</name>
    <dbReference type="NCBI Taxonomy" id="521045"/>
    <lineage>
        <taxon>Bacteria</taxon>
        <taxon>Thermotogati</taxon>
        <taxon>Thermotogota</taxon>
        <taxon>Thermotogae</taxon>
        <taxon>Kosmotogales</taxon>
        <taxon>Kosmotogaceae</taxon>
        <taxon>Kosmotoga</taxon>
    </lineage>
</organism>
<keyword evidence="1" id="KW-0813">Transport</keyword>
<dbReference type="InterPro" id="IPR050763">
    <property type="entry name" value="ABC_transporter_ATP-binding"/>
</dbReference>
<dbReference type="HOGENOM" id="CLU_000604_1_2_0"/>
<dbReference type="Gene3D" id="3.40.50.300">
    <property type="entry name" value="P-loop containing nucleotide triphosphate hydrolases"/>
    <property type="match status" value="1"/>
</dbReference>
<dbReference type="KEGG" id="kol:Kole_1149"/>
<dbReference type="GO" id="GO:0005524">
    <property type="term" value="F:ATP binding"/>
    <property type="evidence" value="ECO:0007669"/>
    <property type="project" value="UniProtKB-KW"/>
</dbReference>
<dbReference type="SMART" id="SM00382">
    <property type="entry name" value="AAA"/>
    <property type="match status" value="1"/>
</dbReference>
<dbReference type="PANTHER" id="PTHR42711">
    <property type="entry name" value="ABC TRANSPORTER ATP-BINDING PROTEIN"/>
    <property type="match status" value="1"/>
</dbReference>
<name>C5CII8_KOSOT</name>
<dbReference type="PANTHER" id="PTHR42711:SF18">
    <property type="entry name" value="ABC TRANSPORTER, ATP-BINDING PROTEIN"/>
    <property type="match status" value="1"/>
</dbReference>
<accession>C5CII8</accession>
<dbReference type="EMBL" id="CP001634">
    <property type="protein sequence ID" value="ACR79851.1"/>
    <property type="molecule type" value="Genomic_DNA"/>
</dbReference>
<dbReference type="OrthoDB" id="9804819at2"/>
<dbReference type="InterPro" id="IPR003439">
    <property type="entry name" value="ABC_transporter-like_ATP-bd"/>
</dbReference>
<dbReference type="SUPFAM" id="SSF52540">
    <property type="entry name" value="P-loop containing nucleoside triphosphate hydrolases"/>
    <property type="match status" value="1"/>
</dbReference>
<keyword evidence="2" id="KW-0547">Nucleotide-binding</keyword>
<evidence type="ECO:0000259" key="4">
    <source>
        <dbReference type="PROSITE" id="PS50893"/>
    </source>
</evidence>
<keyword evidence="6" id="KW-1185">Reference proteome</keyword>
<dbReference type="InterPro" id="IPR003593">
    <property type="entry name" value="AAA+_ATPase"/>
</dbReference>
<evidence type="ECO:0000313" key="6">
    <source>
        <dbReference type="Proteomes" id="UP000002382"/>
    </source>
</evidence>
<gene>
    <name evidence="5" type="ordered locus">Kole_1149</name>
</gene>
<protein>
    <submittedName>
        <fullName evidence="5">ABC transporter related</fullName>
    </submittedName>
</protein>
<dbReference type="Pfam" id="PF00005">
    <property type="entry name" value="ABC_tran"/>
    <property type="match status" value="1"/>
</dbReference>
<evidence type="ECO:0000256" key="3">
    <source>
        <dbReference type="ARBA" id="ARBA00022840"/>
    </source>
</evidence>
<dbReference type="AlphaFoldDB" id="C5CII8"/>
<dbReference type="Proteomes" id="UP000002382">
    <property type="component" value="Chromosome"/>
</dbReference>
<dbReference type="GO" id="GO:0016887">
    <property type="term" value="F:ATP hydrolysis activity"/>
    <property type="evidence" value="ECO:0007669"/>
    <property type="project" value="InterPro"/>
</dbReference>
<dbReference type="InterPro" id="IPR027417">
    <property type="entry name" value="P-loop_NTPase"/>
</dbReference>
<evidence type="ECO:0000256" key="2">
    <source>
        <dbReference type="ARBA" id="ARBA00022741"/>
    </source>
</evidence>
<dbReference type="eggNOG" id="COG1131">
    <property type="taxonomic scope" value="Bacteria"/>
</dbReference>
<evidence type="ECO:0000313" key="5">
    <source>
        <dbReference type="EMBL" id="ACR79851.1"/>
    </source>
</evidence>
<sequence length="316" mass="35900">MTDKKVLKVKNLVKTYKRRKTREKFVAVDEVSFEIKQGEIFALLGPNGAGKTTTIKSICGLLLPDSGSIEIMGKNLLKRRREALKHISAVLEGNRNLYWRMTPVENMIYFSGIRGKKLTREEALKILKKFNLEEKANDLVQQLSRGMQQKSAVAVCLATGADILLLDEPTLGLDVASSIELRSILRNITEKEGKTILLSTHDMNLVEAIADRVAIMSKGKIVVCEEKEKLMDMFRARRYVLKVSNKGKELEPHLKEFGAVDIKKEDGLFEFKIDLENPQKLFDLMDALKTMGTEIKSIEQDTVNFEKIFMKYVEQS</sequence>
<reference evidence="5 6" key="2">
    <citation type="journal article" date="2011" name="J. Bacteriol.">
        <title>Genome Sequence of Kosmotoga olearia Strain TBF 19.5.1, a Thermophilic Bacterium with a Wide Growth Temperature Range, Isolated from the Troll B Oil Platform in the North Sea.</title>
        <authorList>
            <person name="Swithers K.S."/>
            <person name="Dipippo J.L."/>
            <person name="Bruce D.C."/>
            <person name="Detter C."/>
            <person name="Tapia R."/>
            <person name="Han S."/>
            <person name="Goodwin L.A."/>
            <person name="Han J."/>
            <person name="Woyke T."/>
            <person name="Pitluck S."/>
            <person name="Pennacchio L."/>
            <person name="Nolan M."/>
            <person name="Mikhailova N."/>
            <person name="Land M.L."/>
            <person name="Nesbo C.L."/>
            <person name="Gogarten J.P."/>
            <person name="Noll K.M."/>
        </authorList>
    </citation>
    <scope>NUCLEOTIDE SEQUENCE [LARGE SCALE GENOMIC DNA]</scope>
    <source>
        <strain evidence="6">ATCC BAA-1733 / DSM 21960 / TBF 19.5.1</strain>
    </source>
</reference>